<protein>
    <submittedName>
        <fullName evidence="1">Uncharacterized protein</fullName>
    </submittedName>
</protein>
<organism evidence="1 2">
    <name type="scientific">Tamilnaduibacter salinus</name>
    <dbReference type="NCBI Taxonomy" id="1484056"/>
    <lineage>
        <taxon>Bacteria</taxon>
        <taxon>Pseudomonadati</taxon>
        <taxon>Pseudomonadota</taxon>
        <taxon>Gammaproteobacteria</taxon>
        <taxon>Pseudomonadales</taxon>
        <taxon>Marinobacteraceae</taxon>
        <taxon>Tamilnaduibacter</taxon>
    </lineage>
</organism>
<gene>
    <name evidence="1" type="ORF">C8D92_1024</name>
</gene>
<evidence type="ECO:0000313" key="2">
    <source>
        <dbReference type="Proteomes" id="UP000245887"/>
    </source>
</evidence>
<evidence type="ECO:0000313" key="1">
    <source>
        <dbReference type="EMBL" id="PVY77972.1"/>
    </source>
</evidence>
<dbReference type="AlphaFoldDB" id="A0A2U1CYW4"/>
<reference evidence="1 2" key="1">
    <citation type="submission" date="2018-04" db="EMBL/GenBank/DDBJ databases">
        <title>Genomic Encyclopedia of Type Strains, Phase IV (KMG-IV): sequencing the most valuable type-strain genomes for metagenomic binning, comparative biology and taxonomic classification.</title>
        <authorList>
            <person name="Goeker M."/>
        </authorList>
    </citation>
    <scope>NUCLEOTIDE SEQUENCE [LARGE SCALE GENOMIC DNA]</scope>
    <source>
        <strain evidence="1 2">DSM 28688</strain>
    </source>
</reference>
<accession>A0A2U1CYW4</accession>
<dbReference type="EMBL" id="QEKQ01000002">
    <property type="protein sequence ID" value="PVY77972.1"/>
    <property type="molecule type" value="Genomic_DNA"/>
</dbReference>
<dbReference type="RefSeq" id="WP_116918351.1">
    <property type="nucleotide sequence ID" value="NZ_QEKQ01000002.1"/>
</dbReference>
<dbReference type="Proteomes" id="UP000245887">
    <property type="component" value="Unassembled WGS sequence"/>
</dbReference>
<proteinExistence type="predicted"/>
<dbReference type="OrthoDB" id="1494816at2"/>
<sequence>MWGWKPVERNIEPSVTLEQARSIMKEAGFDEHVTNPDHVIFRRTGTQLAVKGEKFPIEVALATSEGGLFLQVRYDTFALFDTGDLAKLADELVAKLG</sequence>
<comment type="caution">
    <text evidence="1">The sequence shown here is derived from an EMBL/GenBank/DDBJ whole genome shotgun (WGS) entry which is preliminary data.</text>
</comment>
<name>A0A2U1CYW4_9GAMM</name>